<dbReference type="GO" id="GO:0019901">
    <property type="term" value="F:protein kinase binding"/>
    <property type="evidence" value="ECO:0007669"/>
    <property type="project" value="TreeGrafter"/>
</dbReference>
<dbReference type="GO" id="GO:0003725">
    <property type="term" value="F:double-stranded RNA binding"/>
    <property type="evidence" value="ECO:0007669"/>
    <property type="project" value="InterPro"/>
</dbReference>
<keyword evidence="3" id="KW-1185">Reference proteome</keyword>
<dbReference type="GO" id="GO:0005730">
    <property type="term" value="C:nucleolus"/>
    <property type="evidence" value="ECO:0007669"/>
    <property type="project" value="TreeGrafter"/>
</dbReference>
<evidence type="ECO:0000256" key="1">
    <source>
        <dbReference type="SAM" id="MobiDB-lite"/>
    </source>
</evidence>
<organism evidence="2 3">
    <name type="scientific">Kwoniella heveanensis BCC8398</name>
    <dbReference type="NCBI Taxonomy" id="1296120"/>
    <lineage>
        <taxon>Eukaryota</taxon>
        <taxon>Fungi</taxon>
        <taxon>Dikarya</taxon>
        <taxon>Basidiomycota</taxon>
        <taxon>Agaricomycotina</taxon>
        <taxon>Tremellomycetes</taxon>
        <taxon>Tremellales</taxon>
        <taxon>Cryptococcaceae</taxon>
        <taxon>Kwoniella</taxon>
    </lineage>
</organism>
<dbReference type="GO" id="GO:0004860">
    <property type="term" value="F:protein kinase inhibitor activity"/>
    <property type="evidence" value="ECO:0007669"/>
    <property type="project" value="TreeGrafter"/>
</dbReference>
<reference evidence="3" key="2">
    <citation type="submission" date="2013-12" db="EMBL/GenBank/DDBJ databases">
        <title>Evolution of pathogenesis and genome organization in the Tremellales.</title>
        <authorList>
            <person name="Cuomo C."/>
            <person name="Litvintseva A."/>
            <person name="Heitman J."/>
            <person name="Chen Y."/>
            <person name="Sun S."/>
            <person name="Springer D."/>
            <person name="Dromer F."/>
            <person name="Young S."/>
            <person name="Zeng Q."/>
            <person name="Chapman S."/>
            <person name="Gujja S."/>
            <person name="Saif S."/>
            <person name="Birren B."/>
        </authorList>
    </citation>
    <scope>NUCLEOTIDE SEQUENCE [LARGE SCALE GENOMIC DNA]</scope>
    <source>
        <strain evidence="3">BCC8398</strain>
    </source>
</reference>
<reference evidence="2 3" key="1">
    <citation type="submission" date="2013-07" db="EMBL/GenBank/DDBJ databases">
        <title>The Genome Sequence of Cryptococcus heveanensis BCC8398.</title>
        <authorList>
            <consortium name="The Broad Institute Genome Sequencing Platform"/>
            <person name="Cuomo C."/>
            <person name="Litvintseva A."/>
            <person name="Chen Y."/>
            <person name="Heitman J."/>
            <person name="Sun S."/>
            <person name="Springer D."/>
            <person name="Dromer F."/>
            <person name="Young S.K."/>
            <person name="Zeng Q."/>
            <person name="Gargeya S."/>
            <person name="Fitzgerald M."/>
            <person name="Abouelleil A."/>
            <person name="Alvarado L."/>
            <person name="Berlin A.M."/>
            <person name="Chapman S.B."/>
            <person name="Dewar J."/>
            <person name="Goldberg J."/>
            <person name="Griggs A."/>
            <person name="Gujja S."/>
            <person name="Hansen M."/>
            <person name="Howarth C."/>
            <person name="Imamovic A."/>
            <person name="Larimer J."/>
            <person name="McCowan C."/>
            <person name="Murphy C."/>
            <person name="Pearson M."/>
            <person name="Priest M."/>
            <person name="Roberts A."/>
            <person name="Saif S."/>
            <person name="Shea T."/>
            <person name="Sykes S."/>
            <person name="Wortman J."/>
            <person name="Nusbaum C."/>
            <person name="Birren B."/>
        </authorList>
    </citation>
    <scope>NUCLEOTIDE SEQUENCE [LARGE SCALE GENOMIC DNA]</scope>
    <source>
        <strain evidence="2 3">BCC8398</strain>
    </source>
</reference>
<sequence length="254" mass="27447">MPIASEGSASPPMRQPSLEPERNAAGPSTSRKYGNSIVDQQRRQVEKLLSNPERNVQLPTATKEKTLRAPREMMKNVQGSSAGAGSGEFHVYKQSRRREYERLKLMDEKARAEEERAAFLARQAEREAAAEAKTSKNRAKRQKRKAGRSGGPGGPAGKAIPSSDPSSLPNGNGAGGVVKRKLEGGAKVVFKRPGEDDDDDNDGRDGEGQGSRSESEGEEVGPTPEVGDARVPEVSHQEVPRVVEEPKITIVDED</sequence>
<feature type="compositionally biased region" description="Basic and acidic residues" evidence="1">
    <location>
        <begin position="123"/>
        <end position="134"/>
    </location>
</feature>
<accession>A0A1B9GTV7</accession>
<feature type="compositionally biased region" description="Basic residues" evidence="1">
    <location>
        <begin position="135"/>
        <end position="147"/>
    </location>
</feature>
<feature type="region of interest" description="Disordered" evidence="1">
    <location>
        <begin position="123"/>
        <end position="254"/>
    </location>
</feature>
<dbReference type="Proteomes" id="UP000092666">
    <property type="component" value="Unassembled WGS sequence"/>
</dbReference>
<evidence type="ECO:0000313" key="2">
    <source>
        <dbReference type="EMBL" id="OCF34285.1"/>
    </source>
</evidence>
<dbReference type="AlphaFoldDB" id="A0A1B9GTV7"/>
<name>A0A1B9GTV7_9TREE</name>
<dbReference type="OrthoDB" id="10067079at2759"/>
<feature type="compositionally biased region" description="Basic and acidic residues" evidence="1">
    <location>
        <begin position="62"/>
        <end position="74"/>
    </location>
</feature>
<evidence type="ECO:0000313" key="3">
    <source>
        <dbReference type="Proteomes" id="UP000092666"/>
    </source>
</evidence>
<dbReference type="PANTHER" id="PTHR13507:SF0">
    <property type="entry name" value="PRKR-INTERACTING PROTEIN 1"/>
    <property type="match status" value="1"/>
</dbReference>
<feature type="compositionally biased region" description="Basic and acidic residues" evidence="1">
    <location>
        <begin position="227"/>
        <end position="247"/>
    </location>
</feature>
<dbReference type="EMBL" id="KV700125">
    <property type="protein sequence ID" value="OCF34285.1"/>
    <property type="molecule type" value="Genomic_DNA"/>
</dbReference>
<feature type="region of interest" description="Disordered" evidence="1">
    <location>
        <begin position="1"/>
        <end position="97"/>
    </location>
</feature>
<dbReference type="Pfam" id="PF06658">
    <property type="entry name" value="DUF1168"/>
    <property type="match status" value="1"/>
</dbReference>
<proteinExistence type="predicted"/>
<dbReference type="STRING" id="1296120.A0A1B9GTV7"/>
<gene>
    <name evidence="2" type="ORF">I316_03798</name>
</gene>
<protein>
    <recommendedName>
        <fullName evidence="4">PRKR-interacting protein 1</fullName>
    </recommendedName>
</protein>
<feature type="compositionally biased region" description="Polar residues" evidence="1">
    <location>
        <begin position="26"/>
        <end position="39"/>
    </location>
</feature>
<dbReference type="InterPro" id="IPR009548">
    <property type="entry name" value="Prkrip1"/>
</dbReference>
<dbReference type="PANTHER" id="PTHR13507">
    <property type="entry name" value="PRKR-INTERACTING PROTEIN 1"/>
    <property type="match status" value="1"/>
</dbReference>
<evidence type="ECO:0008006" key="4">
    <source>
        <dbReference type="Google" id="ProtNLM"/>
    </source>
</evidence>